<organism evidence="2 3">
    <name type="scientific">Zymoseptoria brevis</name>
    <dbReference type="NCBI Taxonomy" id="1047168"/>
    <lineage>
        <taxon>Eukaryota</taxon>
        <taxon>Fungi</taxon>
        <taxon>Dikarya</taxon>
        <taxon>Ascomycota</taxon>
        <taxon>Pezizomycotina</taxon>
        <taxon>Dothideomycetes</taxon>
        <taxon>Dothideomycetidae</taxon>
        <taxon>Mycosphaerellales</taxon>
        <taxon>Mycosphaerellaceae</taxon>
        <taxon>Zymoseptoria</taxon>
    </lineage>
</organism>
<keyword evidence="1" id="KW-0812">Transmembrane</keyword>
<feature type="transmembrane region" description="Helical" evidence="1">
    <location>
        <begin position="50"/>
        <end position="71"/>
    </location>
</feature>
<protein>
    <submittedName>
        <fullName evidence="2">Uncharacterized protein</fullName>
    </submittedName>
</protein>
<dbReference type="Pfam" id="PF11913">
    <property type="entry name" value="DUF3431"/>
    <property type="match status" value="1"/>
</dbReference>
<feature type="transmembrane region" description="Helical" evidence="1">
    <location>
        <begin position="239"/>
        <end position="257"/>
    </location>
</feature>
<comment type="caution">
    <text evidence="2">The sequence shown here is derived from an EMBL/GenBank/DDBJ whole genome shotgun (WGS) entry which is preliminary data.</text>
</comment>
<feature type="transmembrane region" description="Helical" evidence="1">
    <location>
        <begin position="392"/>
        <end position="411"/>
    </location>
</feature>
<evidence type="ECO:0000313" key="3">
    <source>
        <dbReference type="Proteomes" id="UP000033647"/>
    </source>
</evidence>
<dbReference type="AlphaFoldDB" id="A0A0F4GNG8"/>
<gene>
    <name evidence="2" type="ORF">TI39_contig391g00013</name>
</gene>
<feature type="transmembrane region" description="Helical" evidence="1">
    <location>
        <begin position="157"/>
        <end position="175"/>
    </location>
</feature>
<dbReference type="InterPro" id="IPR021838">
    <property type="entry name" value="DUF3431"/>
</dbReference>
<proteinExistence type="predicted"/>
<dbReference type="Proteomes" id="UP000033647">
    <property type="component" value="Unassembled WGS sequence"/>
</dbReference>
<reference evidence="2 3" key="1">
    <citation type="submission" date="2015-03" db="EMBL/GenBank/DDBJ databases">
        <title>RNA-seq based gene annotation and comparative genomics of four Zymoseptoria species reveal species-specific pathogenicity related genes and transposable element activity.</title>
        <authorList>
            <person name="Grandaubert J."/>
            <person name="Bhattacharyya A."/>
            <person name="Stukenbrock E.H."/>
        </authorList>
    </citation>
    <scope>NUCLEOTIDE SEQUENCE [LARGE SCALE GENOMIC DNA]</scope>
    <source>
        <strain evidence="2 3">Zb18110</strain>
    </source>
</reference>
<feature type="transmembrane region" description="Helical" evidence="1">
    <location>
        <begin position="208"/>
        <end position="227"/>
    </location>
</feature>
<accession>A0A0F4GNG8</accession>
<keyword evidence="1" id="KW-1133">Transmembrane helix</keyword>
<keyword evidence="3" id="KW-1185">Reference proteome</keyword>
<feature type="transmembrane region" description="Helical" evidence="1">
    <location>
        <begin position="263"/>
        <end position="287"/>
    </location>
</feature>
<feature type="transmembrane region" description="Helical" evidence="1">
    <location>
        <begin position="182"/>
        <end position="202"/>
    </location>
</feature>
<evidence type="ECO:0000313" key="2">
    <source>
        <dbReference type="EMBL" id="KJX98793.1"/>
    </source>
</evidence>
<evidence type="ECO:0000256" key="1">
    <source>
        <dbReference type="SAM" id="Phobius"/>
    </source>
</evidence>
<sequence length="705" mass="79293">MADPTGNSQDFDVFRRKVSTFLDEEEVCHNDAMDLDHQEDMASRKHSHSLVYAVVHLLVAVLGITTTKALMLRGYHYPARLLTLHVLAALILELGVQTVHNRQLWRAPRNVLIEVGQSAKLPRKTRLATLGLNILEAVCLSGSLICEYQAMYHVKSLPALTILFALQINLLPLIIRKPSWTDLSTGCLGALGIISISIFDQHLTRPCLLLSTGGVLLAGSARVLRIWAELLNNAPDACCHKIMVLLVALPCTLGALINGEWPIYTPFSITANAPLFVLSICSGAVLLRTTMSLFRPYAEYDPSEETFLRNEQSPTVWAMVLSSLIALTTTFLGFQNTVSLWQYVGFATALVAMHLQNNPTPREPPFAGDEYRLLDSEKSGLNLALHERRRSLRFISLFCAILLAFPTSIYFTTDVHSTIPSHSLNTAQHLPTKATFDIVISRHSEASIQLLHQLHPLLHLPALEHHNVRVLVYDTSTTHPNAFSVALRAALNSTVELHIEPRPNIGREAGAYLHHMSQNYDRLADHTLFLQARAHDCQQLLWRFEQYFVPETGFLAFSDKQHFCEDCERCWDHSTWSERKDVLDKVIGETCRPFAMTYRGQFLVSKRRIQARGRAHYEDLIRLLSDAQSEVHGQGYIDQPWMPGKDDSLDRPRLGFTLERTWGAMMGCVERMLVEECESMPAGWVGGVLGMKMEDLDKCQCLDEG</sequence>
<keyword evidence="1" id="KW-0472">Membrane</keyword>
<feature type="transmembrane region" description="Helical" evidence="1">
    <location>
        <begin position="316"/>
        <end position="334"/>
    </location>
</feature>
<dbReference type="PANTHER" id="PTHR37490:SF1">
    <property type="entry name" value="GLYCOSYLTRANSFERASE 2-LIKE DOMAIN-CONTAINING PROTEIN"/>
    <property type="match status" value="1"/>
</dbReference>
<dbReference type="OrthoDB" id="3650799at2759"/>
<dbReference type="PANTHER" id="PTHR37490">
    <property type="entry name" value="EXPRESSED PROTEIN"/>
    <property type="match status" value="1"/>
</dbReference>
<name>A0A0F4GNG8_9PEZI</name>
<dbReference type="STRING" id="1047168.A0A0F4GNG8"/>
<dbReference type="EMBL" id="LAFY01000383">
    <property type="protein sequence ID" value="KJX98793.1"/>
    <property type="molecule type" value="Genomic_DNA"/>
</dbReference>